<protein>
    <submittedName>
        <fullName evidence="1">Uncharacterized protein</fullName>
    </submittedName>
</protein>
<name>A0A5C2SJ21_9APHY</name>
<gene>
    <name evidence="1" type="ORF">L227DRAFT_357638</name>
</gene>
<reference evidence="1" key="1">
    <citation type="journal article" date="2018" name="Genome Biol. Evol.">
        <title>Genomics and development of Lentinus tigrinus, a white-rot wood-decaying mushroom with dimorphic fruiting bodies.</title>
        <authorList>
            <person name="Wu B."/>
            <person name="Xu Z."/>
            <person name="Knudson A."/>
            <person name="Carlson A."/>
            <person name="Chen N."/>
            <person name="Kovaka S."/>
            <person name="LaButti K."/>
            <person name="Lipzen A."/>
            <person name="Pennachio C."/>
            <person name="Riley R."/>
            <person name="Schakwitz W."/>
            <person name="Umezawa K."/>
            <person name="Ohm R.A."/>
            <person name="Grigoriev I.V."/>
            <person name="Nagy L.G."/>
            <person name="Gibbons J."/>
            <person name="Hibbett D."/>
        </authorList>
    </citation>
    <scope>NUCLEOTIDE SEQUENCE [LARGE SCALE GENOMIC DNA]</scope>
    <source>
        <strain evidence="1">ALCF2SS1-6</strain>
    </source>
</reference>
<dbReference type="Proteomes" id="UP000313359">
    <property type="component" value="Unassembled WGS sequence"/>
</dbReference>
<dbReference type="EMBL" id="ML122255">
    <property type="protein sequence ID" value="RPD63651.1"/>
    <property type="molecule type" value="Genomic_DNA"/>
</dbReference>
<organism evidence="1 2">
    <name type="scientific">Lentinus tigrinus ALCF2SS1-6</name>
    <dbReference type="NCBI Taxonomy" id="1328759"/>
    <lineage>
        <taxon>Eukaryota</taxon>
        <taxon>Fungi</taxon>
        <taxon>Dikarya</taxon>
        <taxon>Basidiomycota</taxon>
        <taxon>Agaricomycotina</taxon>
        <taxon>Agaricomycetes</taxon>
        <taxon>Polyporales</taxon>
        <taxon>Polyporaceae</taxon>
        <taxon>Lentinus</taxon>
    </lineage>
</organism>
<accession>A0A5C2SJ21</accession>
<dbReference type="AlphaFoldDB" id="A0A5C2SJ21"/>
<keyword evidence="2" id="KW-1185">Reference proteome</keyword>
<evidence type="ECO:0000313" key="2">
    <source>
        <dbReference type="Proteomes" id="UP000313359"/>
    </source>
</evidence>
<proteinExistence type="predicted"/>
<evidence type="ECO:0000313" key="1">
    <source>
        <dbReference type="EMBL" id="RPD63651.1"/>
    </source>
</evidence>
<sequence length="152" mass="16004">MHACCAVQYSSSSLSSGLMGVAGTGSVSGRSAASGLGGVWLRRACTVPLLFSALHASPARRRAVLLRTLHTAQTPQGGTGGREGAIQACGIYSYAYFCDTLPGQTSETTAKTGRSASQLLDHTLHAYITSRGRKVWRSSSCNVSVRKRRRVG</sequence>